<feature type="binding site" evidence="12">
    <location>
        <position position="300"/>
    </location>
    <ligand>
        <name>FAD</name>
        <dbReference type="ChEBI" id="CHEBI:57692"/>
    </ligand>
</feature>
<evidence type="ECO:0000256" key="9">
    <source>
        <dbReference type="ARBA" id="ARBA00033999"/>
    </source>
</evidence>
<evidence type="ECO:0000256" key="1">
    <source>
        <dbReference type="ARBA" id="ARBA00001932"/>
    </source>
</evidence>
<evidence type="ECO:0000259" key="15">
    <source>
        <dbReference type="PROSITE" id="PS51645"/>
    </source>
</evidence>
<dbReference type="PROSITE" id="PS51645">
    <property type="entry name" value="PHR_CRY_ALPHA_BETA"/>
    <property type="match status" value="1"/>
</dbReference>
<dbReference type="InterPro" id="IPR036155">
    <property type="entry name" value="Crypto/Photolyase_N_sf"/>
</dbReference>
<evidence type="ECO:0000313" key="17">
    <source>
        <dbReference type="Proteomes" id="UP000008556"/>
    </source>
</evidence>
<dbReference type="InterPro" id="IPR018394">
    <property type="entry name" value="DNA_photolyase_1_CS_C"/>
</dbReference>
<dbReference type="KEGG" id="spq:SPAB_02826"/>
<dbReference type="NCBIfam" id="NF007955">
    <property type="entry name" value="PRK10674.1"/>
    <property type="match status" value="1"/>
</dbReference>
<dbReference type="Pfam" id="PF00875">
    <property type="entry name" value="DNA_photolyase"/>
    <property type="match status" value="1"/>
</dbReference>
<feature type="binding site" evidence="12">
    <location>
        <begin position="263"/>
        <end position="267"/>
    </location>
    <ligand>
        <name>FAD</name>
        <dbReference type="ChEBI" id="CHEBI:57692"/>
    </ligand>
</feature>
<comment type="similarity">
    <text evidence="2">Belongs to the DNA photolyase class-1 family.</text>
</comment>
<dbReference type="GO" id="GO:0003677">
    <property type="term" value="F:DNA binding"/>
    <property type="evidence" value="ECO:0007669"/>
    <property type="project" value="TreeGrafter"/>
</dbReference>
<dbReference type="GO" id="GO:0071949">
    <property type="term" value="F:FAD binding"/>
    <property type="evidence" value="ECO:0007669"/>
    <property type="project" value="TreeGrafter"/>
</dbReference>
<comment type="cofactor">
    <cofactor evidence="1">
        <name>(6R)-5,10-methylene-5,6,7,8-tetrahydrofolate</name>
        <dbReference type="ChEBI" id="CHEBI:15636"/>
    </cofactor>
</comment>
<dbReference type="AlphaFoldDB" id="A0A6C6Z3A9"/>
<comment type="cofactor">
    <cofactor evidence="12">
        <name>FAD</name>
        <dbReference type="ChEBI" id="CHEBI:57692"/>
    </cofactor>
    <text evidence="12">Binds 1 FAD per subunit.</text>
</comment>
<evidence type="ECO:0000256" key="12">
    <source>
        <dbReference type="PIRSR" id="PIRSR602081-1"/>
    </source>
</evidence>
<feature type="site" description="Electron transfer via tryptophanyl radical" evidence="13">
    <location>
        <position position="411"/>
    </location>
</feature>
<comment type="catalytic activity">
    <reaction evidence="9">
        <text>cyclobutadipyrimidine (in DNA) = 2 pyrimidine residues (in DNA).</text>
        <dbReference type="EC" id="4.1.99.3"/>
    </reaction>
</comment>
<name>A0A6C6Z3A9_SALPB</name>
<dbReference type="SUPFAM" id="SSF52425">
    <property type="entry name" value="Cryptochrome/photolyase, N-terminal domain"/>
    <property type="match status" value="1"/>
</dbReference>
<comment type="function">
    <text evidence="10">Involved in repair of UV radiation-induced DNA damage. Catalyzes the light-dependent monomerization (300-600 nm) of cyclobutyl pyrimidine dimers (in cis-syn configuration), which are formed between adjacent bases on the same DNA strand upon exposure to ultraviolet radiation.</text>
</comment>
<keyword evidence="5 12" id="KW-0285">Flavoprotein</keyword>
<accession>A0A6C6Z3A9</accession>
<evidence type="ECO:0000313" key="16">
    <source>
        <dbReference type="EMBL" id="ABX68198.1"/>
    </source>
</evidence>
<dbReference type="PANTHER" id="PTHR11455:SF9">
    <property type="entry name" value="CRYPTOCHROME CIRCADIAN CLOCK 5 ISOFORM X1"/>
    <property type="match status" value="1"/>
</dbReference>
<evidence type="ECO:0000256" key="14">
    <source>
        <dbReference type="RuleBase" id="RU004182"/>
    </source>
</evidence>
<evidence type="ECO:0000256" key="3">
    <source>
        <dbReference type="ARBA" id="ARBA00013149"/>
    </source>
</evidence>
<dbReference type="Proteomes" id="UP000008556">
    <property type="component" value="Chromosome"/>
</dbReference>
<reference evidence="16 17" key="1">
    <citation type="submission" date="2007-11" db="EMBL/GenBank/DDBJ databases">
        <authorList>
            <consortium name="The Salmonella enterica serovar Paratyphi B Genome Sequencing Project"/>
            <person name="McClelland M."/>
            <person name="Sanderson E.K."/>
            <person name="Porwollik S."/>
            <person name="Spieth J."/>
            <person name="Clifton W.S."/>
            <person name="Fulton R."/>
            <person name="Cordes M."/>
            <person name="Wollam A."/>
            <person name="Shah N."/>
            <person name="Pepin K."/>
            <person name="Bhonagiri V."/>
            <person name="Nash W."/>
            <person name="Johnson M."/>
            <person name="Thiruvilangam P."/>
            <person name="Wilson R."/>
        </authorList>
    </citation>
    <scope>NUCLEOTIDE SEQUENCE [LARGE SCALE GENOMIC DNA]</scope>
    <source>
        <strain evidence="17">ATCC BAA-1250 / SPB7</strain>
    </source>
</reference>
<comment type="similarity">
    <text evidence="14">Belongs to the DNA photolyase family.</text>
</comment>
<evidence type="ECO:0000256" key="5">
    <source>
        <dbReference type="ARBA" id="ARBA00022630"/>
    </source>
</evidence>
<feature type="binding site" evidence="12">
    <location>
        <begin position="303"/>
        <end position="310"/>
    </location>
    <ligand>
        <name>FAD</name>
        <dbReference type="ChEBI" id="CHEBI:57692"/>
    </ligand>
</feature>
<feature type="binding site" evidence="12">
    <location>
        <position position="251"/>
    </location>
    <ligand>
        <name>FAD</name>
        <dbReference type="ChEBI" id="CHEBI:57692"/>
    </ligand>
</feature>
<evidence type="ECO:0000256" key="11">
    <source>
        <dbReference type="ARBA" id="ARBA00083107"/>
    </source>
</evidence>
<dbReference type="GO" id="GO:0000719">
    <property type="term" value="P:photoreactive repair"/>
    <property type="evidence" value="ECO:0007669"/>
    <property type="project" value="UniProtKB-ARBA"/>
</dbReference>
<dbReference type="GO" id="GO:0009416">
    <property type="term" value="P:response to light stimulus"/>
    <property type="evidence" value="ECO:0007669"/>
    <property type="project" value="TreeGrafter"/>
</dbReference>
<dbReference type="EC" id="4.1.99.3" evidence="3"/>
<dbReference type="PROSITE" id="PS00394">
    <property type="entry name" value="DNA_PHOTOLYASES_1_1"/>
    <property type="match status" value="1"/>
</dbReference>
<evidence type="ECO:0000256" key="7">
    <source>
        <dbReference type="ARBA" id="ARBA00022991"/>
    </source>
</evidence>
<dbReference type="InterPro" id="IPR036134">
    <property type="entry name" value="Crypto/Photolyase_FAD-like_sf"/>
</dbReference>
<evidence type="ECO:0000256" key="2">
    <source>
        <dbReference type="ARBA" id="ARBA00005862"/>
    </source>
</evidence>
<keyword evidence="7 14" id="KW-0157">Chromophore</keyword>
<dbReference type="PRINTS" id="PR00147">
    <property type="entry name" value="DNAPHOTLYASE"/>
</dbReference>
<dbReference type="InterPro" id="IPR005101">
    <property type="entry name" value="Cryptochr/Photolyase_FAD-bd"/>
</dbReference>
<evidence type="ECO:0000256" key="13">
    <source>
        <dbReference type="PIRSR" id="PIRSR602081-2"/>
    </source>
</evidence>
<dbReference type="InterPro" id="IPR002081">
    <property type="entry name" value="Cryptochrome/DNA_photolyase_1"/>
</dbReference>
<gene>
    <name evidence="16" type="ordered locus">SPAB_02826</name>
</gene>
<dbReference type="SUPFAM" id="SSF48173">
    <property type="entry name" value="Cryptochrome/photolyase FAD-binding domain"/>
    <property type="match status" value="1"/>
</dbReference>
<dbReference type="Pfam" id="PF03441">
    <property type="entry name" value="FAD_binding_7"/>
    <property type="match status" value="1"/>
</dbReference>
<dbReference type="Gene3D" id="1.10.579.10">
    <property type="entry name" value="DNA Cyclobutane Dipyrimidine Photolyase, subunit A, domain 3"/>
    <property type="match status" value="1"/>
</dbReference>
<organism evidence="16 17">
    <name type="scientific">Salmonella paratyphi B (strain ATCC BAA-1250 / SPB7)</name>
    <dbReference type="NCBI Taxonomy" id="1016998"/>
    <lineage>
        <taxon>Bacteria</taxon>
        <taxon>Pseudomonadati</taxon>
        <taxon>Pseudomonadota</taxon>
        <taxon>Gammaproteobacteria</taxon>
        <taxon>Enterobacterales</taxon>
        <taxon>Enterobacteriaceae</taxon>
        <taxon>Salmonella</taxon>
    </lineage>
</organism>
<dbReference type="FunFam" id="1.10.579.10:FF:000003">
    <property type="entry name" value="Deoxyribodipyrimidine photo-lyase"/>
    <property type="match status" value="1"/>
</dbReference>
<dbReference type="PROSITE" id="PS00691">
    <property type="entry name" value="DNA_PHOTOLYASES_1_2"/>
    <property type="match status" value="1"/>
</dbReference>
<evidence type="ECO:0000256" key="10">
    <source>
        <dbReference type="ARBA" id="ARBA00059220"/>
    </source>
</evidence>
<feature type="site" description="Electron transfer via tryptophanyl radical" evidence="13">
    <location>
        <position position="335"/>
    </location>
</feature>
<dbReference type="InterPro" id="IPR006050">
    <property type="entry name" value="DNA_photolyase_N"/>
</dbReference>
<feature type="domain" description="Photolyase/cryptochrome alpha/beta" evidence="15">
    <location>
        <begin position="29"/>
        <end position="161"/>
    </location>
</feature>
<dbReference type="PANTHER" id="PTHR11455">
    <property type="entry name" value="CRYPTOCHROME"/>
    <property type="match status" value="1"/>
</dbReference>
<feature type="site" description="Electron transfer via tryptophanyl radical" evidence="13">
    <location>
        <position position="388"/>
    </location>
</feature>
<evidence type="ECO:0000256" key="6">
    <source>
        <dbReference type="ARBA" id="ARBA00022827"/>
    </source>
</evidence>
<evidence type="ECO:0000256" key="8">
    <source>
        <dbReference type="ARBA" id="ARBA00031671"/>
    </source>
</evidence>
<keyword evidence="6 12" id="KW-0274">FAD</keyword>
<dbReference type="Gene3D" id="1.25.40.80">
    <property type="match status" value="1"/>
</dbReference>
<proteinExistence type="inferred from homology"/>
<dbReference type="InterPro" id="IPR014729">
    <property type="entry name" value="Rossmann-like_a/b/a_fold"/>
</dbReference>
<dbReference type="GO" id="GO:0003904">
    <property type="term" value="F:deoxyribodipyrimidine photo-lyase activity"/>
    <property type="evidence" value="ECO:0007669"/>
    <property type="project" value="UniProtKB-EC"/>
</dbReference>
<evidence type="ECO:0000256" key="4">
    <source>
        <dbReference type="ARBA" id="ARBA00014046"/>
    </source>
</evidence>
<feature type="binding site" evidence="12">
    <location>
        <begin position="401"/>
        <end position="403"/>
    </location>
    <ligand>
        <name>FAD</name>
        <dbReference type="ChEBI" id="CHEBI:57692"/>
    </ligand>
</feature>
<protein>
    <recommendedName>
        <fullName evidence="4">Deoxyribodipyrimidine photo-lyase</fullName>
        <ecNumber evidence="3">4.1.99.3</ecNumber>
    </recommendedName>
    <alternativeName>
        <fullName evidence="8">DNA photolyase</fullName>
    </alternativeName>
    <alternativeName>
        <fullName evidence="11">Photoreactivating enzyme</fullName>
    </alternativeName>
</protein>
<sequence>MPEDIYYAPGSTLFNAIRRDVSSFRSCMPTHLVWFRRDLRLQDNLALAAACRDASARVLALYISTPAQWQAHDMAPRQAAFISAQLNALQAALAEKGIPLLFHEVADFNASIETVKNVCRQHDVSHLFYNYQYEFNERQRDAAVEKTLPSVICEGFDDSVILAPGAVMTGNHEMYKVFTPFKNAWLKRLKEDIPPCVPAPKIRVSGALSTPLTPVSLNYPQQAFDAALFPVEENAVIAQLRQFCAQGADGYESRRDFPAVDGTSRLSASLATGGLSPRQCLHRLLAEQPQALDGGPGSVWLNELIWREFYRHLMTWYPALCKHQPFIRWTKRVAWQENPHYFQAWQKGETGYPIVDAAMRQLNATGWMHNRLRMITASFLVKDLLIDWRLGERYFMSQLIDGDLAANNGGWQWAASTGTDAAPYFRIFNPTTQGERFDRDGEFIRQWLPALRDIPGKAIHEPWRWAEKAGVVLDYPRPIVEHKQARIATLSAYEAARKGA</sequence>
<dbReference type="EMBL" id="CP000886">
    <property type="protein sequence ID" value="ABX68198.1"/>
    <property type="molecule type" value="Genomic_DNA"/>
</dbReference>
<dbReference type="Gene3D" id="3.40.50.620">
    <property type="entry name" value="HUPs"/>
    <property type="match status" value="1"/>
</dbReference>